<feature type="compositionally biased region" description="Basic and acidic residues" evidence="1">
    <location>
        <begin position="61"/>
        <end position="76"/>
    </location>
</feature>
<evidence type="ECO:0000256" key="1">
    <source>
        <dbReference type="SAM" id="MobiDB-lite"/>
    </source>
</evidence>
<protein>
    <submittedName>
        <fullName evidence="2">Uncharacterized protein</fullName>
    </submittedName>
</protein>
<keyword evidence="3" id="KW-1185">Reference proteome</keyword>
<accession>A0A9Q9IMD4</accession>
<sequence length="87" mass="10060">MLNDRVFSNLSDPRQITKDFIAKKRPAERPQRAAPLRRPRMFMDDAATDQVSSDSGDGEIDDLRRHVQRSRAERPMRQKTHAVEQSA</sequence>
<reference evidence="2" key="1">
    <citation type="submission" date="2021-04" db="EMBL/GenBank/DDBJ databases">
        <title>Dactylosporangium aurantiacum NRRL B-8018 full assembly.</title>
        <authorList>
            <person name="Hartkoorn R.C."/>
            <person name="Beaudoing E."/>
            <person name="Hot D."/>
        </authorList>
    </citation>
    <scope>NUCLEOTIDE SEQUENCE</scope>
    <source>
        <strain evidence="2">NRRL B-8018</strain>
    </source>
</reference>
<name>A0A9Q9IMD4_9ACTN</name>
<evidence type="ECO:0000313" key="3">
    <source>
        <dbReference type="Proteomes" id="UP001058003"/>
    </source>
</evidence>
<proteinExistence type="predicted"/>
<dbReference type="EMBL" id="CP073767">
    <property type="protein sequence ID" value="UWZ58817.1"/>
    <property type="molecule type" value="Genomic_DNA"/>
</dbReference>
<dbReference type="Proteomes" id="UP001058003">
    <property type="component" value="Chromosome"/>
</dbReference>
<gene>
    <name evidence="2" type="ORF">Daura_23195</name>
</gene>
<dbReference type="KEGG" id="daur:Daura_23195"/>
<dbReference type="AlphaFoldDB" id="A0A9Q9IMD4"/>
<dbReference type="RefSeq" id="WP_156089777.1">
    <property type="nucleotide sequence ID" value="NZ_CP073767.1"/>
</dbReference>
<feature type="region of interest" description="Disordered" evidence="1">
    <location>
        <begin position="1"/>
        <end position="87"/>
    </location>
</feature>
<organism evidence="2 3">
    <name type="scientific">Dactylosporangium aurantiacum</name>
    <dbReference type="NCBI Taxonomy" id="35754"/>
    <lineage>
        <taxon>Bacteria</taxon>
        <taxon>Bacillati</taxon>
        <taxon>Actinomycetota</taxon>
        <taxon>Actinomycetes</taxon>
        <taxon>Micromonosporales</taxon>
        <taxon>Micromonosporaceae</taxon>
        <taxon>Dactylosporangium</taxon>
    </lineage>
</organism>
<feature type="compositionally biased region" description="Polar residues" evidence="1">
    <location>
        <begin position="1"/>
        <end position="14"/>
    </location>
</feature>
<feature type="compositionally biased region" description="Basic and acidic residues" evidence="1">
    <location>
        <begin position="15"/>
        <end position="31"/>
    </location>
</feature>
<evidence type="ECO:0000313" key="2">
    <source>
        <dbReference type="EMBL" id="UWZ58817.1"/>
    </source>
</evidence>